<accession>A0A8G1UIG0</accession>
<keyword evidence="3" id="KW-1133">Transmembrane helix</keyword>
<dbReference type="EMBL" id="RJVJ01000001">
    <property type="protein sequence ID" value="ROR42114.1"/>
    <property type="molecule type" value="Genomic_DNA"/>
</dbReference>
<dbReference type="RefSeq" id="WP_244256553.1">
    <property type="nucleotide sequence ID" value="NZ_RJVJ01000001.1"/>
</dbReference>
<comment type="caution">
    <text evidence="5">The sequence shown here is derived from an EMBL/GenBank/DDBJ whole genome shotgun (WGS) entry which is preliminary data.</text>
</comment>
<protein>
    <submittedName>
        <fullName evidence="5">LytR family transcriptional attenuator</fullName>
    </submittedName>
</protein>
<keyword evidence="3" id="KW-0472">Membrane</keyword>
<sequence length="389" mass="39564">MAENTEHRPPRRRGLRIALFTLAGLVLVGAGLGGIAYWKLNGNIHGVDISGQLGTARPPASTGGAFNVLVLGSDSRSGANGSLAGGETGDTARSDTAMVVHVNQAHTAASVVSIPRDTLVSRPACTASDGKQVAAARSAMFNSAYEVGGPACAVKTAEQLTGMRMDHFVEVDFTGFAALIDAIGGVDVTTTVAIDDKDSGLHLDPGTHHLGGAQALAFVRTRHGVGDGSDLGRIELQKEMVKAMLGQIGSLGLTSNPVAMWKLGDKLTSSLTTDSDLASVNSLVGMAQTIKKIGPDQLTMVTLPVAYAVSDPNRVVPKTPDAQQLWTALRTDQAVPPQVLQQQPANPAMASPSAPGSASGSAPASASASVSVPATARASRPAVAGGGAE</sequence>
<evidence type="ECO:0000259" key="4">
    <source>
        <dbReference type="Pfam" id="PF03816"/>
    </source>
</evidence>
<dbReference type="Pfam" id="PF03816">
    <property type="entry name" value="LytR_cpsA_psr"/>
    <property type="match status" value="1"/>
</dbReference>
<comment type="similarity">
    <text evidence="1">Belongs to the LytR/CpsA/Psr (LCP) family.</text>
</comment>
<reference evidence="5 6" key="1">
    <citation type="submission" date="2018-11" db="EMBL/GenBank/DDBJ databases">
        <title>Sequencing the genomes of 1000 actinobacteria strains.</title>
        <authorList>
            <person name="Klenk H.-P."/>
        </authorList>
    </citation>
    <scope>NUCLEOTIDE SEQUENCE [LARGE SCALE GENOMIC DNA]</scope>
    <source>
        <strain evidence="5 6">DSM 44780</strain>
    </source>
</reference>
<dbReference type="PANTHER" id="PTHR33392:SF6">
    <property type="entry name" value="POLYISOPRENYL-TEICHOIC ACID--PEPTIDOGLYCAN TEICHOIC ACID TRANSFERASE TAGU"/>
    <property type="match status" value="1"/>
</dbReference>
<dbReference type="Proteomes" id="UP000267408">
    <property type="component" value="Unassembled WGS sequence"/>
</dbReference>
<gene>
    <name evidence="5" type="ORF">EDD39_0228</name>
</gene>
<evidence type="ECO:0000313" key="6">
    <source>
        <dbReference type="Proteomes" id="UP000267408"/>
    </source>
</evidence>
<feature type="transmembrane region" description="Helical" evidence="3">
    <location>
        <begin position="17"/>
        <end position="38"/>
    </location>
</feature>
<feature type="domain" description="Cell envelope-related transcriptional attenuator" evidence="4">
    <location>
        <begin position="93"/>
        <end position="248"/>
    </location>
</feature>
<dbReference type="AlphaFoldDB" id="A0A8G1UIG0"/>
<name>A0A8G1UIG0_9ACTN</name>
<feature type="region of interest" description="Disordered" evidence="2">
    <location>
        <begin position="339"/>
        <end position="389"/>
    </location>
</feature>
<proteinExistence type="inferred from homology"/>
<evidence type="ECO:0000256" key="2">
    <source>
        <dbReference type="SAM" id="MobiDB-lite"/>
    </source>
</evidence>
<dbReference type="InterPro" id="IPR050922">
    <property type="entry name" value="LytR/CpsA/Psr_CW_biosynth"/>
</dbReference>
<evidence type="ECO:0000256" key="3">
    <source>
        <dbReference type="SAM" id="Phobius"/>
    </source>
</evidence>
<dbReference type="PANTHER" id="PTHR33392">
    <property type="entry name" value="POLYISOPRENYL-TEICHOIC ACID--PEPTIDOGLYCAN TEICHOIC ACID TRANSFERASE TAGU"/>
    <property type="match status" value="1"/>
</dbReference>
<evidence type="ECO:0000256" key="1">
    <source>
        <dbReference type="ARBA" id="ARBA00006068"/>
    </source>
</evidence>
<keyword evidence="3" id="KW-0812">Transmembrane</keyword>
<dbReference type="NCBIfam" id="TIGR00350">
    <property type="entry name" value="lytR_cpsA_psr"/>
    <property type="match status" value="1"/>
</dbReference>
<dbReference type="Gene3D" id="3.40.630.190">
    <property type="entry name" value="LCP protein"/>
    <property type="match status" value="1"/>
</dbReference>
<organism evidence="5 6">
    <name type="scientific">Kitasatospora cineracea</name>
    <dbReference type="NCBI Taxonomy" id="88074"/>
    <lineage>
        <taxon>Bacteria</taxon>
        <taxon>Bacillati</taxon>
        <taxon>Actinomycetota</taxon>
        <taxon>Actinomycetes</taxon>
        <taxon>Kitasatosporales</taxon>
        <taxon>Streptomycetaceae</taxon>
        <taxon>Kitasatospora</taxon>
    </lineage>
</organism>
<evidence type="ECO:0000313" key="5">
    <source>
        <dbReference type="EMBL" id="ROR42114.1"/>
    </source>
</evidence>
<feature type="compositionally biased region" description="Low complexity" evidence="2">
    <location>
        <begin position="339"/>
        <end position="379"/>
    </location>
</feature>
<dbReference type="InterPro" id="IPR004474">
    <property type="entry name" value="LytR_CpsA_psr"/>
</dbReference>